<evidence type="ECO:0000313" key="6">
    <source>
        <dbReference type="EMBL" id="KAK6921805.1"/>
    </source>
</evidence>
<dbReference type="InterPro" id="IPR004033">
    <property type="entry name" value="UbiE/COQ5_MeTrFase"/>
</dbReference>
<dbReference type="EMBL" id="JBAMMX010000019">
    <property type="protein sequence ID" value="KAK6921805.1"/>
    <property type="molecule type" value="Genomic_DNA"/>
</dbReference>
<comment type="caution">
    <text evidence="6">The sequence shown here is derived from an EMBL/GenBank/DDBJ whole genome shotgun (WGS) entry which is preliminary data.</text>
</comment>
<evidence type="ECO:0000256" key="4">
    <source>
        <dbReference type="ARBA" id="ARBA00022691"/>
    </source>
</evidence>
<dbReference type="GO" id="GO:0008425">
    <property type="term" value="F:2-methoxy-6-polyprenyl-1,4-benzoquinol methyltransferase activity"/>
    <property type="evidence" value="ECO:0007669"/>
    <property type="project" value="TreeGrafter"/>
</dbReference>
<dbReference type="GO" id="GO:0005739">
    <property type="term" value="C:mitochondrion"/>
    <property type="evidence" value="ECO:0007669"/>
    <property type="project" value="TreeGrafter"/>
</dbReference>
<gene>
    <name evidence="6" type="ORF">RJ641_012312</name>
</gene>
<dbReference type="PROSITE" id="PS01183">
    <property type="entry name" value="UBIE_1"/>
    <property type="match status" value="1"/>
</dbReference>
<dbReference type="CDD" id="cd02440">
    <property type="entry name" value="AdoMet_MTases"/>
    <property type="match status" value="1"/>
</dbReference>
<dbReference type="InterPro" id="IPR023576">
    <property type="entry name" value="UbiE/COQ5_MeTrFase_CS"/>
</dbReference>
<name>A0AAN8UTM4_9MAGN</name>
<accession>A0AAN8UTM4</accession>
<comment type="subunit">
    <text evidence="5">Component of a multi-subunit COQ enzyme complex, composed of at least COQ3, COQ4, COQ5, COQ6, COQ7 and COQ9. Interacts with PYURF; the interaction is direct, stabilizes COQ5 protein and associates PYURF with COQ enzyme complex.</text>
</comment>
<dbReference type="PROSITE" id="PS51608">
    <property type="entry name" value="SAM_MT_UBIE"/>
    <property type="match status" value="1"/>
</dbReference>
<keyword evidence="7" id="KW-1185">Reference proteome</keyword>
<protein>
    <submittedName>
        <fullName evidence="6">UbiE/COQ5 methyltransferase</fullName>
    </submittedName>
</protein>
<keyword evidence="4" id="KW-0949">S-adenosyl-L-methionine</keyword>
<reference evidence="6 7" key="1">
    <citation type="submission" date="2023-12" db="EMBL/GenBank/DDBJ databases">
        <title>A high-quality genome assembly for Dillenia turbinata (Dilleniales).</title>
        <authorList>
            <person name="Chanderbali A."/>
        </authorList>
    </citation>
    <scope>NUCLEOTIDE SEQUENCE [LARGE SCALE GENOMIC DNA]</scope>
    <source>
        <strain evidence="6">LSX21</strain>
        <tissue evidence="6">Leaf</tissue>
    </source>
</reference>
<dbReference type="PANTHER" id="PTHR43591">
    <property type="entry name" value="METHYLTRANSFERASE"/>
    <property type="match status" value="1"/>
</dbReference>
<dbReference type="GO" id="GO:0032259">
    <property type="term" value="P:methylation"/>
    <property type="evidence" value="ECO:0007669"/>
    <property type="project" value="UniProtKB-KW"/>
</dbReference>
<dbReference type="PROSITE" id="PS01184">
    <property type="entry name" value="UBIE_2"/>
    <property type="match status" value="1"/>
</dbReference>
<dbReference type="Proteomes" id="UP001370490">
    <property type="component" value="Unassembled WGS sequence"/>
</dbReference>
<dbReference type="NCBIfam" id="TIGR01934">
    <property type="entry name" value="MenG_MenH_UbiE"/>
    <property type="match status" value="1"/>
</dbReference>
<dbReference type="Gene3D" id="3.40.50.150">
    <property type="entry name" value="Vaccinia Virus protein VP39"/>
    <property type="match status" value="1"/>
</dbReference>
<evidence type="ECO:0000256" key="1">
    <source>
        <dbReference type="ARBA" id="ARBA00022603"/>
    </source>
</evidence>
<keyword evidence="1 6" id="KW-0489">Methyltransferase</keyword>
<proteinExistence type="inferred from homology"/>
<organism evidence="6 7">
    <name type="scientific">Dillenia turbinata</name>
    <dbReference type="NCBI Taxonomy" id="194707"/>
    <lineage>
        <taxon>Eukaryota</taxon>
        <taxon>Viridiplantae</taxon>
        <taxon>Streptophyta</taxon>
        <taxon>Embryophyta</taxon>
        <taxon>Tracheophyta</taxon>
        <taxon>Spermatophyta</taxon>
        <taxon>Magnoliopsida</taxon>
        <taxon>eudicotyledons</taxon>
        <taxon>Gunneridae</taxon>
        <taxon>Pentapetalae</taxon>
        <taxon>Dilleniales</taxon>
        <taxon>Dilleniaceae</taxon>
        <taxon>Dillenia</taxon>
    </lineage>
</organism>
<sequence length="294" mass="32977">IDSMSMALRIFRTKLPTKLLPIFSSVSFLHSHATSFGFKEVREEEKSRMVSNVFTSVASNYDLMNDIMSGGLHRLWKDRLVSKLNPFIGMKHLDVAGGTGDVAFRILDTINSVKNRALQSTHEDDAQGETQIFVCDINPNMLNVGKERASGRGLEEERSLIWVEGDAEALSFSDETMDSYTIAFGIRNVTHIEKVLAEAYRVLKRGGRFLCLELSHVEVPVFKPLYDYYSFSVIPSIGQFVAGDRESYQYLVESIRRFPSQEKFASLIADAGFQKVEYENLAGGVVAIHSGLKL</sequence>
<dbReference type="FunFam" id="3.40.50.150:FF:000064">
    <property type="entry name" value="2-methoxy-6-polyprenyl-1,4-benzoquinol methylase, mitochondrial"/>
    <property type="match status" value="1"/>
</dbReference>
<evidence type="ECO:0000256" key="5">
    <source>
        <dbReference type="ARBA" id="ARBA00046387"/>
    </source>
</evidence>
<evidence type="ECO:0000256" key="3">
    <source>
        <dbReference type="ARBA" id="ARBA00022688"/>
    </source>
</evidence>
<feature type="non-terminal residue" evidence="6">
    <location>
        <position position="1"/>
    </location>
</feature>
<dbReference type="Pfam" id="PF01209">
    <property type="entry name" value="Ubie_methyltran"/>
    <property type="match status" value="1"/>
</dbReference>
<dbReference type="HAMAP" id="MF_01813">
    <property type="entry name" value="MenG_UbiE_methyltr"/>
    <property type="match status" value="1"/>
</dbReference>
<dbReference type="PANTHER" id="PTHR43591:SF24">
    <property type="entry name" value="2-METHOXY-6-POLYPRENYL-1,4-BENZOQUINOL METHYLASE, MITOCHONDRIAL"/>
    <property type="match status" value="1"/>
</dbReference>
<keyword evidence="3" id="KW-0831">Ubiquinone biosynthesis</keyword>
<keyword evidence="2" id="KW-0808">Transferase</keyword>
<evidence type="ECO:0000313" key="7">
    <source>
        <dbReference type="Proteomes" id="UP001370490"/>
    </source>
</evidence>
<dbReference type="SUPFAM" id="SSF53335">
    <property type="entry name" value="S-adenosyl-L-methionine-dependent methyltransferases"/>
    <property type="match status" value="1"/>
</dbReference>
<evidence type="ECO:0000256" key="2">
    <source>
        <dbReference type="ARBA" id="ARBA00022679"/>
    </source>
</evidence>
<dbReference type="AlphaFoldDB" id="A0AAN8UTM4"/>
<dbReference type="InterPro" id="IPR029063">
    <property type="entry name" value="SAM-dependent_MTases_sf"/>
</dbReference>